<evidence type="ECO:0000313" key="4">
    <source>
        <dbReference type="Proteomes" id="UP000799436"/>
    </source>
</evidence>
<proteinExistence type="predicted"/>
<accession>A0A6G1LCF5</accession>
<dbReference type="GO" id="GO:0016491">
    <property type="term" value="F:oxidoreductase activity"/>
    <property type="evidence" value="ECO:0007669"/>
    <property type="project" value="UniProtKB-KW"/>
</dbReference>
<dbReference type="InterPro" id="IPR023210">
    <property type="entry name" value="NADP_OxRdtase_dom"/>
</dbReference>
<dbReference type="Pfam" id="PF00248">
    <property type="entry name" value="Aldo_ket_red"/>
    <property type="match status" value="1"/>
</dbReference>
<dbReference type="SUPFAM" id="SSF51430">
    <property type="entry name" value="NAD(P)-linked oxidoreductase"/>
    <property type="match status" value="1"/>
</dbReference>
<dbReference type="InterPro" id="IPR036812">
    <property type="entry name" value="NAD(P)_OxRdtase_dom_sf"/>
</dbReference>
<sequence>MLGGGGRDVDILAVQDVMTMVDAPAFDLKTTLQEFDNARFPGEKSTHEREMLSQTKMVPFTLTDGRMTRTPKPNARIPMKLACACLPSLIVDDHIFRQLPRLRVWKAIQVGGYNAYALCSHCWQVRLALPRPGKAVGLQAVESGSRFDPNKWQGKSYRGRYWHDEYFDALDMLRPVAKKHGLTEAECALRWMTHHSLLKRETEDVIVIGASSVKHIEQNLVDLEKEPLPEEVLEALNKGWQGC</sequence>
<keyword evidence="4" id="KW-1185">Reference proteome</keyword>
<name>A0A6G1LCF5_9PEZI</name>
<dbReference type="AlphaFoldDB" id="A0A6G1LCF5"/>
<evidence type="ECO:0000313" key="3">
    <source>
        <dbReference type="EMBL" id="KAF2770535.1"/>
    </source>
</evidence>
<evidence type="ECO:0000256" key="1">
    <source>
        <dbReference type="ARBA" id="ARBA00023002"/>
    </source>
</evidence>
<gene>
    <name evidence="3" type="ORF">EJ03DRAFT_360604</name>
</gene>
<evidence type="ECO:0000259" key="2">
    <source>
        <dbReference type="Pfam" id="PF00248"/>
    </source>
</evidence>
<keyword evidence="1" id="KW-0560">Oxidoreductase</keyword>
<reference evidence="3" key="1">
    <citation type="journal article" date="2020" name="Stud. Mycol.">
        <title>101 Dothideomycetes genomes: a test case for predicting lifestyles and emergence of pathogens.</title>
        <authorList>
            <person name="Haridas S."/>
            <person name="Albert R."/>
            <person name="Binder M."/>
            <person name="Bloem J."/>
            <person name="Labutti K."/>
            <person name="Salamov A."/>
            <person name="Andreopoulos B."/>
            <person name="Baker S."/>
            <person name="Barry K."/>
            <person name="Bills G."/>
            <person name="Bluhm B."/>
            <person name="Cannon C."/>
            <person name="Castanera R."/>
            <person name="Culley D."/>
            <person name="Daum C."/>
            <person name="Ezra D."/>
            <person name="Gonzalez J."/>
            <person name="Henrissat B."/>
            <person name="Kuo A."/>
            <person name="Liang C."/>
            <person name="Lipzen A."/>
            <person name="Lutzoni F."/>
            <person name="Magnuson J."/>
            <person name="Mondo S."/>
            <person name="Nolan M."/>
            <person name="Ohm R."/>
            <person name="Pangilinan J."/>
            <person name="Park H.-J."/>
            <person name="Ramirez L."/>
            <person name="Alfaro M."/>
            <person name="Sun H."/>
            <person name="Tritt A."/>
            <person name="Yoshinaga Y."/>
            <person name="Zwiers L.-H."/>
            <person name="Turgeon B."/>
            <person name="Goodwin S."/>
            <person name="Spatafora J."/>
            <person name="Crous P."/>
            <person name="Grigoriev I."/>
        </authorList>
    </citation>
    <scope>NUCLEOTIDE SEQUENCE</scope>
    <source>
        <strain evidence="3">CBS 116005</strain>
    </source>
</reference>
<protein>
    <recommendedName>
        <fullName evidence="2">NADP-dependent oxidoreductase domain-containing protein</fullName>
    </recommendedName>
</protein>
<organism evidence="3 4">
    <name type="scientific">Teratosphaeria nubilosa</name>
    <dbReference type="NCBI Taxonomy" id="161662"/>
    <lineage>
        <taxon>Eukaryota</taxon>
        <taxon>Fungi</taxon>
        <taxon>Dikarya</taxon>
        <taxon>Ascomycota</taxon>
        <taxon>Pezizomycotina</taxon>
        <taxon>Dothideomycetes</taxon>
        <taxon>Dothideomycetidae</taxon>
        <taxon>Mycosphaerellales</taxon>
        <taxon>Teratosphaeriaceae</taxon>
        <taxon>Teratosphaeria</taxon>
    </lineage>
</organism>
<dbReference type="OrthoDB" id="3913584at2759"/>
<dbReference type="EMBL" id="ML995825">
    <property type="protein sequence ID" value="KAF2770535.1"/>
    <property type="molecule type" value="Genomic_DNA"/>
</dbReference>
<dbReference type="Gene3D" id="3.20.20.100">
    <property type="entry name" value="NADP-dependent oxidoreductase domain"/>
    <property type="match status" value="1"/>
</dbReference>
<dbReference type="Proteomes" id="UP000799436">
    <property type="component" value="Unassembled WGS sequence"/>
</dbReference>
<feature type="domain" description="NADP-dependent oxidoreductase" evidence="2">
    <location>
        <begin position="158"/>
        <end position="238"/>
    </location>
</feature>